<dbReference type="GO" id="GO:0009279">
    <property type="term" value="C:cell outer membrane"/>
    <property type="evidence" value="ECO:0007669"/>
    <property type="project" value="UniProtKB-SubCell"/>
</dbReference>
<keyword evidence="14" id="KW-1185">Reference proteome</keyword>
<evidence type="ECO:0000256" key="2">
    <source>
        <dbReference type="ARBA" id="ARBA00011233"/>
    </source>
</evidence>
<proteinExistence type="predicted"/>
<evidence type="ECO:0000256" key="9">
    <source>
        <dbReference type="ARBA" id="ARBA00023136"/>
    </source>
</evidence>
<dbReference type="Gene3D" id="2.40.160.10">
    <property type="entry name" value="Porin"/>
    <property type="match status" value="1"/>
</dbReference>
<evidence type="ECO:0000256" key="11">
    <source>
        <dbReference type="SAM" id="SignalP"/>
    </source>
</evidence>
<evidence type="ECO:0000256" key="10">
    <source>
        <dbReference type="ARBA" id="ARBA00023237"/>
    </source>
</evidence>
<reference evidence="13 14" key="1">
    <citation type="submission" date="2020-05" db="EMBL/GenBank/DDBJ databases">
        <title>Thiomicrorhabdus sediminis sp.nov. and Thiomicrorhabdus xiamenensis sp.nov., novel sulfur-oxidizing bacteria isolated from coastal sediment.</title>
        <authorList>
            <person name="Liu X."/>
        </authorList>
    </citation>
    <scope>NUCLEOTIDE SEQUENCE [LARGE SCALE GENOMIC DNA]</scope>
    <source>
        <strain evidence="13 14">G2</strain>
    </source>
</reference>
<dbReference type="RefSeq" id="WP_173284142.1">
    <property type="nucleotide sequence ID" value="NZ_CP054020.1"/>
</dbReference>
<comment type="subcellular location">
    <subcellularLocation>
        <location evidence="1">Cell outer membrane</location>
        <topology evidence="1">Multi-pass membrane protein</topology>
    </subcellularLocation>
</comment>
<organism evidence="13 14">
    <name type="scientific">Thiomicrorhabdus xiamenensis</name>
    <dbReference type="NCBI Taxonomy" id="2739063"/>
    <lineage>
        <taxon>Bacteria</taxon>
        <taxon>Pseudomonadati</taxon>
        <taxon>Pseudomonadota</taxon>
        <taxon>Gammaproteobacteria</taxon>
        <taxon>Thiotrichales</taxon>
        <taxon>Piscirickettsiaceae</taxon>
        <taxon>Thiomicrorhabdus</taxon>
    </lineage>
</organism>
<name>A0A7D4SXW3_9GAMM</name>
<feature type="chain" id="PRO_5028973457" evidence="11">
    <location>
        <begin position="22"/>
        <end position="348"/>
    </location>
</feature>
<keyword evidence="6 11" id="KW-0732">Signal</keyword>
<keyword evidence="10" id="KW-0998">Cell outer membrane</keyword>
<protein>
    <submittedName>
        <fullName evidence="13">Porin</fullName>
    </submittedName>
</protein>
<sequence length="348" mass="35695">MKKNVIALAIASAVAAPVAMADAPTLFGQLNAGIESTTDKGTTVNSYASRVGVKGSEDLGNGLKAVYHLEWQIDVAGGKGATASEDLGARNAVVGVAGGFGTVLLGRHDTPLKMSQAKDLFNDGVADMGKSNITGGLGMLGKGGEVRAANVIAYVSPSFAGISLVAAGVSPEGVTGEDVKLTDAYSVALMYGSQKEGLYLSAAYNNYGSDMMNALGATATPAVTGLDDATEMRISAQYAAGGLIANVTYQDFQDTGTFNDADELVATEGSNIQAQVGYKMGKLMPKLKYSTTDFDAAGADDGSAYAIGLDYALGKKTKGYIEYMNSDSDMNGSGDDITSTVVGLLHKF</sequence>
<dbReference type="GO" id="GO:0034220">
    <property type="term" value="P:monoatomic ion transmembrane transport"/>
    <property type="evidence" value="ECO:0007669"/>
    <property type="project" value="InterPro"/>
</dbReference>
<evidence type="ECO:0000256" key="6">
    <source>
        <dbReference type="ARBA" id="ARBA00022729"/>
    </source>
</evidence>
<comment type="subunit">
    <text evidence="2">Homotrimer.</text>
</comment>
<evidence type="ECO:0000256" key="5">
    <source>
        <dbReference type="ARBA" id="ARBA00022692"/>
    </source>
</evidence>
<feature type="signal peptide" evidence="11">
    <location>
        <begin position="1"/>
        <end position="21"/>
    </location>
</feature>
<dbReference type="InterPro" id="IPR001702">
    <property type="entry name" value="Porin_Gram-ve"/>
</dbReference>
<keyword evidence="9" id="KW-0472">Membrane</keyword>
<dbReference type="PRINTS" id="PR00184">
    <property type="entry name" value="NEISSPPORIN"/>
</dbReference>
<evidence type="ECO:0000259" key="12">
    <source>
        <dbReference type="Pfam" id="PF13609"/>
    </source>
</evidence>
<keyword evidence="3" id="KW-0813">Transport</keyword>
<dbReference type="GO" id="GO:0015288">
    <property type="term" value="F:porin activity"/>
    <property type="evidence" value="ECO:0007669"/>
    <property type="project" value="UniProtKB-KW"/>
</dbReference>
<evidence type="ECO:0000256" key="7">
    <source>
        <dbReference type="ARBA" id="ARBA00023065"/>
    </source>
</evidence>
<dbReference type="PRINTS" id="PR00182">
    <property type="entry name" value="ECOLNEIPORIN"/>
</dbReference>
<dbReference type="CDD" id="cd00342">
    <property type="entry name" value="gram_neg_porins"/>
    <property type="match status" value="1"/>
</dbReference>
<dbReference type="InterPro" id="IPR050298">
    <property type="entry name" value="Gram-neg_bact_OMP"/>
</dbReference>
<dbReference type="SUPFAM" id="SSF56935">
    <property type="entry name" value="Porins"/>
    <property type="match status" value="1"/>
</dbReference>
<dbReference type="Proteomes" id="UP000504724">
    <property type="component" value="Chromosome"/>
</dbReference>
<dbReference type="InterPro" id="IPR033900">
    <property type="entry name" value="Gram_neg_porin_domain"/>
</dbReference>
<evidence type="ECO:0000256" key="3">
    <source>
        <dbReference type="ARBA" id="ARBA00022448"/>
    </source>
</evidence>
<keyword evidence="5" id="KW-0812">Transmembrane</keyword>
<dbReference type="InterPro" id="IPR023614">
    <property type="entry name" value="Porin_dom_sf"/>
</dbReference>
<accession>A0A7D4SXW3</accession>
<gene>
    <name evidence="13" type="ORF">HQN79_02615</name>
</gene>
<evidence type="ECO:0000256" key="4">
    <source>
        <dbReference type="ARBA" id="ARBA00022452"/>
    </source>
</evidence>
<dbReference type="PANTHER" id="PTHR34501">
    <property type="entry name" value="PROTEIN YDDL-RELATED"/>
    <property type="match status" value="1"/>
</dbReference>
<dbReference type="EMBL" id="CP054020">
    <property type="protein sequence ID" value="QKI88544.1"/>
    <property type="molecule type" value="Genomic_DNA"/>
</dbReference>
<dbReference type="InterPro" id="IPR002299">
    <property type="entry name" value="Porin_Neis"/>
</dbReference>
<keyword evidence="4" id="KW-1134">Transmembrane beta strand</keyword>
<keyword evidence="8" id="KW-0626">Porin</keyword>
<evidence type="ECO:0000313" key="14">
    <source>
        <dbReference type="Proteomes" id="UP000504724"/>
    </source>
</evidence>
<dbReference type="PANTHER" id="PTHR34501:SF9">
    <property type="entry name" value="MAJOR OUTER MEMBRANE PROTEIN P.IA"/>
    <property type="match status" value="1"/>
</dbReference>
<keyword evidence="7" id="KW-0406">Ion transport</keyword>
<evidence type="ECO:0000256" key="8">
    <source>
        <dbReference type="ARBA" id="ARBA00023114"/>
    </source>
</evidence>
<dbReference type="GO" id="GO:0046930">
    <property type="term" value="C:pore complex"/>
    <property type="evidence" value="ECO:0007669"/>
    <property type="project" value="UniProtKB-KW"/>
</dbReference>
<dbReference type="Pfam" id="PF13609">
    <property type="entry name" value="Porin_4"/>
    <property type="match status" value="1"/>
</dbReference>
<dbReference type="KEGG" id="txa:HQN79_02615"/>
<evidence type="ECO:0000256" key="1">
    <source>
        <dbReference type="ARBA" id="ARBA00004571"/>
    </source>
</evidence>
<dbReference type="AlphaFoldDB" id="A0A7D4SXW3"/>
<evidence type="ECO:0000313" key="13">
    <source>
        <dbReference type="EMBL" id="QKI88544.1"/>
    </source>
</evidence>
<feature type="domain" description="Porin" evidence="12">
    <location>
        <begin position="8"/>
        <end position="329"/>
    </location>
</feature>